<comment type="caution">
    <text evidence="1">The sequence shown here is derived from an EMBL/GenBank/DDBJ whole genome shotgun (WGS) entry which is preliminary data.</text>
</comment>
<reference evidence="1 2" key="1">
    <citation type="submission" date="2021-01" db="EMBL/GenBank/DDBJ databases">
        <title>Whole genome shotgun sequence of Asanoa iriomotensis NBRC 100142.</title>
        <authorList>
            <person name="Komaki H."/>
            <person name="Tamura T."/>
        </authorList>
    </citation>
    <scope>NUCLEOTIDE SEQUENCE [LARGE SCALE GENOMIC DNA]</scope>
    <source>
        <strain evidence="1 2">NBRC 100142</strain>
    </source>
</reference>
<dbReference type="Proteomes" id="UP000624325">
    <property type="component" value="Unassembled WGS sequence"/>
</dbReference>
<accession>A0ABQ4BVJ8</accession>
<keyword evidence="2" id="KW-1185">Reference proteome</keyword>
<evidence type="ECO:0000313" key="1">
    <source>
        <dbReference type="EMBL" id="GIF54553.1"/>
    </source>
</evidence>
<organism evidence="1 2">
    <name type="scientific">Asanoa iriomotensis</name>
    <dbReference type="NCBI Taxonomy" id="234613"/>
    <lineage>
        <taxon>Bacteria</taxon>
        <taxon>Bacillati</taxon>
        <taxon>Actinomycetota</taxon>
        <taxon>Actinomycetes</taxon>
        <taxon>Micromonosporales</taxon>
        <taxon>Micromonosporaceae</taxon>
        <taxon>Asanoa</taxon>
    </lineage>
</organism>
<proteinExistence type="predicted"/>
<dbReference type="EMBL" id="BONC01000003">
    <property type="protein sequence ID" value="GIF54553.1"/>
    <property type="molecule type" value="Genomic_DNA"/>
</dbReference>
<dbReference type="RefSeq" id="WP_203700268.1">
    <property type="nucleotide sequence ID" value="NZ_BAAALU010000014.1"/>
</dbReference>
<gene>
    <name evidence="1" type="ORF">Air01nite_06480</name>
</gene>
<sequence>MTLALAVAVGCTAQQPQESLSADGVVGCADSAAWGQVATVTPEGGQLRVVLEPDRWLTPESSSRTVDFLADDRATESGAPPWRVGDRGLLILSKSSPPALYDEEVGQELERAWRDAGSRRLTDCPG</sequence>
<evidence type="ECO:0000313" key="2">
    <source>
        <dbReference type="Proteomes" id="UP000624325"/>
    </source>
</evidence>
<name>A0ABQ4BVJ8_9ACTN</name>
<protein>
    <submittedName>
        <fullName evidence="1">Uncharacterized protein</fullName>
    </submittedName>
</protein>